<comment type="caution">
    <text evidence="1">The sequence shown here is derived from an EMBL/GenBank/DDBJ whole genome shotgun (WGS) entry which is preliminary data.</text>
</comment>
<protein>
    <submittedName>
        <fullName evidence="1">Uncharacterized protein</fullName>
    </submittedName>
</protein>
<evidence type="ECO:0000313" key="2">
    <source>
        <dbReference type="Proteomes" id="UP001234297"/>
    </source>
</evidence>
<reference evidence="1 2" key="1">
    <citation type="journal article" date="2022" name="Hortic Res">
        <title>A haplotype resolved chromosomal level avocado genome allows analysis of novel avocado genes.</title>
        <authorList>
            <person name="Nath O."/>
            <person name="Fletcher S.J."/>
            <person name="Hayward A."/>
            <person name="Shaw L.M."/>
            <person name="Masouleh A.K."/>
            <person name="Furtado A."/>
            <person name="Henry R.J."/>
            <person name="Mitter N."/>
        </authorList>
    </citation>
    <scope>NUCLEOTIDE SEQUENCE [LARGE SCALE GENOMIC DNA]</scope>
    <source>
        <strain evidence="2">cv. Hass</strain>
    </source>
</reference>
<keyword evidence="2" id="KW-1185">Reference proteome</keyword>
<dbReference type="EMBL" id="CM056815">
    <property type="protein sequence ID" value="KAJ8630271.1"/>
    <property type="molecule type" value="Genomic_DNA"/>
</dbReference>
<accession>A0ACC2LA16</accession>
<sequence>MALQAMLTPPGGLWQDDSQPRKEAPRRETARRSATIHRGATVLLSSPFAKKRGFLVADNRDEVGFGSPLPEMLGGELFLFGIYSCYVSAFDLREKGVERGEDGEVDGGNVLVPGGVRGRRVLVV</sequence>
<evidence type="ECO:0000313" key="1">
    <source>
        <dbReference type="EMBL" id="KAJ8630271.1"/>
    </source>
</evidence>
<proteinExistence type="predicted"/>
<organism evidence="1 2">
    <name type="scientific">Persea americana</name>
    <name type="common">Avocado</name>
    <dbReference type="NCBI Taxonomy" id="3435"/>
    <lineage>
        <taxon>Eukaryota</taxon>
        <taxon>Viridiplantae</taxon>
        <taxon>Streptophyta</taxon>
        <taxon>Embryophyta</taxon>
        <taxon>Tracheophyta</taxon>
        <taxon>Spermatophyta</taxon>
        <taxon>Magnoliopsida</taxon>
        <taxon>Magnoliidae</taxon>
        <taxon>Laurales</taxon>
        <taxon>Lauraceae</taxon>
        <taxon>Persea</taxon>
    </lineage>
</organism>
<name>A0ACC2LA16_PERAE</name>
<dbReference type="Proteomes" id="UP001234297">
    <property type="component" value="Chromosome 7"/>
</dbReference>
<gene>
    <name evidence="1" type="ORF">MRB53_023594</name>
</gene>